<dbReference type="Pfam" id="PF00465">
    <property type="entry name" value="Fe-ADH"/>
    <property type="match status" value="1"/>
</dbReference>
<dbReference type="SUPFAM" id="SSF56796">
    <property type="entry name" value="Dehydroquinate synthase-like"/>
    <property type="match status" value="1"/>
</dbReference>
<evidence type="ECO:0000256" key="1">
    <source>
        <dbReference type="ARBA" id="ARBA00023002"/>
    </source>
</evidence>
<dbReference type="CDD" id="cd08177">
    <property type="entry name" value="MAR"/>
    <property type="match status" value="1"/>
</dbReference>
<dbReference type="Gene3D" id="3.40.50.1970">
    <property type="match status" value="1"/>
</dbReference>
<reference evidence="6" key="1">
    <citation type="journal article" date="2019" name="Int. J. Syst. Evol. Microbiol.">
        <title>The Global Catalogue of Microorganisms (GCM) 10K type strain sequencing project: providing services to taxonomists for standard genome sequencing and annotation.</title>
        <authorList>
            <consortium name="The Broad Institute Genomics Platform"/>
            <consortium name="The Broad Institute Genome Sequencing Center for Infectious Disease"/>
            <person name="Wu L."/>
            <person name="Ma J."/>
        </authorList>
    </citation>
    <scope>NUCLEOTIDE SEQUENCE [LARGE SCALE GENOMIC DNA]</scope>
    <source>
        <strain evidence="6">NBRC 110608</strain>
    </source>
</reference>
<dbReference type="Pfam" id="PF25137">
    <property type="entry name" value="ADH_Fe_C"/>
    <property type="match status" value="1"/>
</dbReference>
<organism evidence="5 6">
    <name type="scientific">Barrientosiimonas endolithica</name>
    <dbReference type="NCBI Taxonomy" id="1535208"/>
    <lineage>
        <taxon>Bacteria</taxon>
        <taxon>Bacillati</taxon>
        <taxon>Actinomycetota</taxon>
        <taxon>Actinomycetes</taxon>
        <taxon>Micrococcales</taxon>
        <taxon>Dermacoccaceae</taxon>
        <taxon>Barrientosiimonas</taxon>
    </lineage>
</organism>
<evidence type="ECO:0000256" key="2">
    <source>
        <dbReference type="ARBA" id="ARBA00023027"/>
    </source>
</evidence>
<keyword evidence="6" id="KW-1185">Reference proteome</keyword>
<dbReference type="PANTHER" id="PTHR11496:SF83">
    <property type="entry name" value="HYDROXYACID-OXOACID TRANSHYDROGENASE, MITOCHONDRIAL"/>
    <property type="match status" value="1"/>
</dbReference>
<dbReference type="PANTHER" id="PTHR11496">
    <property type="entry name" value="ALCOHOL DEHYDROGENASE"/>
    <property type="match status" value="1"/>
</dbReference>
<evidence type="ECO:0000313" key="5">
    <source>
        <dbReference type="EMBL" id="BDZ56496.1"/>
    </source>
</evidence>
<keyword evidence="1" id="KW-0560">Oxidoreductase</keyword>
<feature type="domain" description="Fe-containing alcohol dehydrogenase-like C-terminal" evidence="4">
    <location>
        <begin position="170"/>
        <end position="352"/>
    </location>
</feature>
<dbReference type="Gene3D" id="1.20.1090.10">
    <property type="entry name" value="Dehydroquinate synthase-like - alpha domain"/>
    <property type="match status" value="1"/>
</dbReference>
<gene>
    <name evidence="5" type="ORF">GCM10025872_01530</name>
</gene>
<keyword evidence="2" id="KW-0520">NAD</keyword>
<dbReference type="Proteomes" id="UP001321421">
    <property type="component" value="Chromosome"/>
</dbReference>
<evidence type="ECO:0000259" key="3">
    <source>
        <dbReference type="Pfam" id="PF00465"/>
    </source>
</evidence>
<protein>
    <submittedName>
        <fullName evidence="5">Maleylacetate reductase</fullName>
    </submittedName>
</protein>
<dbReference type="EMBL" id="AP027735">
    <property type="protein sequence ID" value="BDZ56496.1"/>
    <property type="molecule type" value="Genomic_DNA"/>
</dbReference>
<dbReference type="InterPro" id="IPR034786">
    <property type="entry name" value="MAR"/>
</dbReference>
<feature type="domain" description="Alcohol dehydrogenase iron-type/glycerol dehydrogenase GldA" evidence="3">
    <location>
        <begin position="17"/>
        <end position="158"/>
    </location>
</feature>
<dbReference type="RefSeq" id="WP_289232021.1">
    <property type="nucleotide sequence ID" value="NZ_AP027735.1"/>
</dbReference>
<name>A0ABN6YHB0_9MICO</name>
<evidence type="ECO:0000313" key="6">
    <source>
        <dbReference type="Proteomes" id="UP001321421"/>
    </source>
</evidence>
<accession>A0ABN6YHB0</accession>
<dbReference type="InterPro" id="IPR056798">
    <property type="entry name" value="ADH_Fe_C"/>
</dbReference>
<proteinExistence type="predicted"/>
<dbReference type="InterPro" id="IPR039697">
    <property type="entry name" value="Alcohol_dehydrogenase_Fe"/>
</dbReference>
<evidence type="ECO:0000259" key="4">
    <source>
        <dbReference type="Pfam" id="PF25137"/>
    </source>
</evidence>
<dbReference type="InterPro" id="IPR001670">
    <property type="entry name" value="ADH_Fe/GldA"/>
</dbReference>
<sequence>MRPDRPDRMEVVDEVRRVLFGPGSLDLLAEEVDRVGDGPVLVVSTPGQRGLAERAADLLPAGRATVLAGAAMHAPPDSVEQGVREVDRVGAGIVVAVGGSSSTALAKAVALQRDTKIVAVPTTYAGSEMTPVWGLTQDGVKRTGRDERVRPVSVVYDPTLTLSLPVRTSVSSGFNAIAHAVEGSYAPDRTRLTDLHAQGGIRALLSALPVVVDDPDDLEARSAALFGAWLCGATLADTRMGLHHALCHRLGGALDLPHAELHAVLIPYVLAYNLQAAPLAAEAVAQTLGGPAESAAEALQAAGWSWGTPRSLADLGVTAADLDRVGPDVAGGEYVNPRDVTPEDVQRILWAALAGDPADEAVAGARP</sequence>